<comment type="caution">
    <text evidence="2">The sequence shown here is derived from an EMBL/GenBank/DDBJ whole genome shotgun (WGS) entry which is preliminary data.</text>
</comment>
<sequence length="648" mass="72184">MDSLDRIIQEAQGLLQRLIASKTAIQLEQQTQQTLQQANLGTSPPAPVAVASLSSTPQNHVRVALRDLTSIAQEAVIFSTSFLSSLDLDNGTAETASFTSGAATVLTQRTPLPPSPPDHTLSADHDQATPVPATPRPEHALRPNTPSSMESFVEVRDTAESYGSGEKGAKRQGGVGPGQPTKKPRIEGSASSKGGSHSTELEKLILKLKSHDHLCRIPPFPATNPPTATMLQRVAAIQSGPAIRQFCSLIAARRDRTTDMGLFQTQSQGVERAMELWRSLRLITDKSVLNSFMSRLVQYQMALAVDNTKQGRIRADPAEINKMMDKFGFSASDRTKFQHQVTQGRFWRLVCGRFPGLLCLIPFKSAKPYCLSGRDYLSMRGGELERFAKLVDTPFVERICQACEALIDMVLGVKDDMMFKWEKEHPVLLSWEKSLSDDILLSLLRPHEYCEENQYDGEEFPDWAKPTGWPDEWPWKANPLAIVSTERQCDFCSESKCQCLYTRLVKRRPRIKSWGNLGFGLQAVASREGEVAYRKGEVMGQICGKIVPSGTYPHNSSWVMDMHRPDIDGETVVCQISVAGPSNCFLHLNHHCRASARVRPLRVSSHWICGIEAVRDIRHGEQITVNFGKRFLRNQGLRCECEACRETL</sequence>
<dbReference type="OrthoDB" id="1678912at2759"/>
<dbReference type="EMBL" id="JAGTJS010000001">
    <property type="protein sequence ID" value="KAH7275961.1"/>
    <property type="molecule type" value="Genomic_DNA"/>
</dbReference>
<evidence type="ECO:0008006" key="4">
    <source>
        <dbReference type="Google" id="ProtNLM"/>
    </source>
</evidence>
<evidence type="ECO:0000313" key="2">
    <source>
        <dbReference type="EMBL" id="KAH7275961.1"/>
    </source>
</evidence>
<proteinExistence type="predicted"/>
<keyword evidence="3" id="KW-1185">Reference proteome</keyword>
<feature type="region of interest" description="Disordered" evidence="1">
    <location>
        <begin position="107"/>
        <end position="199"/>
    </location>
</feature>
<reference evidence="2" key="1">
    <citation type="journal article" date="2021" name="Nat. Commun.">
        <title>Genetic determinants of endophytism in the Arabidopsis root mycobiome.</title>
        <authorList>
            <person name="Mesny F."/>
            <person name="Miyauchi S."/>
            <person name="Thiergart T."/>
            <person name="Pickel B."/>
            <person name="Atanasova L."/>
            <person name="Karlsson M."/>
            <person name="Huettel B."/>
            <person name="Barry K.W."/>
            <person name="Haridas S."/>
            <person name="Chen C."/>
            <person name="Bauer D."/>
            <person name="Andreopoulos W."/>
            <person name="Pangilinan J."/>
            <person name="LaButti K."/>
            <person name="Riley R."/>
            <person name="Lipzen A."/>
            <person name="Clum A."/>
            <person name="Drula E."/>
            <person name="Henrissat B."/>
            <person name="Kohler A."/>
            <person name="Grigoriev I.V."/>
            <person name="Martin F.M."/>
            <person name="Hacquard S."/>
        </authorList>
    </citation>
    <scope>NUCLEOTIDE SEQUENCE</scope>
    <source>
        <strain evidence="2">FSSC 5 MPI-SDFR-AT-0091</strain>
    </source>
</reference>
<dbReference type="SUPFAM" id="SSF82199">
    <property type="entry name" value="SET domain"/>
    <property type="match status" value="1"/>
</dbReference>
<name>A0A9P9RDU7_FUSSL</name>
<dbReference type="AlphaFoldDB" id="A0A9P9RDU7"/>
<dbReference type="Proteomes" id="UP000736672">
    <property type="component" value="Unassembled WGS sequence"/>
</dbReference>
<organism evidence="2 3">
    <name type="scientific">Fusarium solani</name>
    <name type="common">Filamentous fungus</name>
    <dbReference type="NCBI Taxonomy" id="169388"/>
    <lineage>
        <taxon>Eukaryota</taxon>
        <taxon>Fungi</taxon>
        <taxon>Dikarya</taxon>
        <taxon>Ascomycota</taxon>
        <taxon>Pezizomycotina</taxon>
        <taxon>Sordariomycetes</taxon>
        <taxon>Hypocreomycetidae</taxon>
        <taxon>Hypocreales</taxon>
        <taxon>Nectriaceae</taxon>
        <taxon>Fusarium</taxon>
        <taxon>Fusarium solani species complex</taxon>
    </lineage>
</organism>
<dbReference type="Gene3D" id="2.170.270.10">
    <property type="entry name" value="SET domain"/>
    <property type="match status" value="1"/>
</dbReference>
<accession>A0A9P9RDU7</accession>
<dbReference type="InterPro" id="IPR046341">
    <property type="entry name" value="SET_dom_sf"/>
</dbReference>
<protein>
    <recommendedName>
        <fullName evidence="4">SET domain-containing protein</fullName>
    </recommendedName>
</protein>
<evidence type="ECO:0000313" key="3">
    <source>
        <dbReference type="Proteomes" id="UP000736672"/>
    </source>
</evidence>
<feature type="compositionally biased region" description="Polar residues" evidence="1">
    <location>
        <begin position="189"/>
        <end position="198"/>
    </location>
</feature>
<gene>
    <name evidence="2" type="ORF">B0J15DRAFT_476283</name>
</gene>
<evidence type="ECO:0000256" key="1">
    <source>
        <dbReference type="SAM" id="MobiDB-lite"/>
    </source>
</evidence>